<dbReference type="GO" id="GO:0032259">
    <property type="term" value="P:methylation"/>
    <property type="evidence" value="ECO:0007669"/>
    <property type="project" value="UniProtKB-KW"/>
</dbReference>
<dbReference type="SUPFAM" id="SSF53335">
    <property type="entry name" value="S-adenosyl-L-methionine-dependent methyltransferases"/>
    <property type="match status" value="1"/>
</dbReference>
<dbReference type="Gene3D" id="3.40.50.150">
    <property type="entry name" value="Vaccinia Virus protein VP39"/>
    <property type="match status" value="1"/>
</dbReference>
<keyword evidence="3" id="KW-1185">Reference proteome</keyword>
<organism evidence="2 3">
    <name type="scientific">Sediminibacillus dalangtanensis</name>
    <dbReference type="NCBI Taxonomy" id="2729421"/>
    <lineage>
        <taxon>Bacteria</taxon>
        <taxon>Bacillati</taxon>
        <taxon>Bacillota</taxon>
        <taxon>Bacilli</taxon>
        <taxon>Bacillales</taxon>
        <taxon>Bacillaceae</taxon>
        <taxon>Sediminibacillus</taxon>
    </lineage>
</organism>
<dbReference type="Proteomes" id="UP000665043">
    <property type="component" value="Chromosome"/>
</dbReference>
<dbReference type="Pfam" id="PF08241">
    <property type="entry name" value="Methyltransf_11"/>
    <property type="match status" value="1"/>
</dbReference>
<keyword evidence="2" id="KW-0808">Transferase</keyword>
<evidence type="ECO:0000313" key="3">
    <source>
        <dbReference type="Proteomes" id="UP000665043"/>
    </source>
</evidence>
<feature type="domain" description="Methyltransferase type 11" evidence="1">
    <location>
        <begin position="50"/>
        <end position="146"/>
    </location>
</feature>
<protein>
    <submittedName>
        <fullName evidence="2">Methyltransferase domain-containing protein</fullName>
    </submittedName>
</protein>
<dbReference type="InterPro" id="IPR029063">
    <property type="entry name" value="SAM-dependent_MTases_sf"/>
</dbReference>
<sequence>MNQENQSKADVQAQFGKNAANYVTSTIHAQGKDLEKLKAIIDWTGEECVLDIATGGGHVANTLAPLVKKVTAVDLTTEILAVSRTFLEKNGHTNVEFMEADAEQLSFPDESFDSAVCRIAAHHFSNVAAFVQEAYRVLKRSGTFILIDNTAPEAEKMDFFYNQIEKRRDYSHQRALKKSEWVQMIEEQGFELEELYRFPKQFYFEKWCKTMDLPDNEKHALSKEMLQAPEDIKRKFCITEEEGKVASFQAEASLIKAIKR</sequence>
<dbReference type="RefSeq" id="WP_209367879.1">
    <property type="nucleotide sequence ID" value="NZ_CP046956.1"/>
</dbReference>
<dbReference type="InterPro" id="IPR013216">
    <property type="entry name" value="Methyltransf_11"/>
</dbReference>
<name>A0ABX7VTS4_9BACI</name>
<dbReference type="GO" id="GO:0008168">
    <property type="term" value="F:methyltransferase activity"/>
    <property type="evidence" value="ECO:0007669"/>
    <property type="project" value="UniProtKB-KW"/>
</dbReference>
<dbReference type="EMBL" id="CP046956">
    <property type="protein sequence ID" value="QTM98878.1"/>
    <property type="molecule type" value="Genomic_DNA"/>
</dbReference>
<dbReference type="PANTHER" id="PTHR43591">
    <property type="entry name" value="METHYLTRANSFERASE"/>
    <property type="match status" value="1"/>
</dbReference>
<reference evidence="2 3" key="1">
    <citation type="submission" date="2019-12" db="EMBL/GenBank/DDBJ databases">
        <title>The whole genome sequencing of a strain isolated from a Mars analog, Dalangtan Playa.</title>
        <authorList>
            <person name="Huang T."/>
        </authorList>
    </citation>
    <scope>NUCLEOTIDE SEQUENCE [LARGE SCALE GENOMIC DNA]</scope>
    <source>
        <strain evidence="2 3">DP4-553-S</strain>
    </source>
</reference>
<dbReference type="PANTHER" id="PTHR43591:SF24">
    <property type="entry name" value="2-METHOXY-6-POLYPRENYL-1,4-BENZOQUINOL METHYLASE, MITOCHONDRIAL"/>
    <property type="match status" value="1"/>
</dbReference>
<evidence type="ECO:0000259" key="1">
    <source>
        <dbReference type="Pfam" id="PF08241"/>
    </source>
</evidence>
<proteinExistence type="predicted"/>
<dbReference type="CDD" id="cd02440">
    <property type="entry name" value="AdoMet_MTases"/>
    <property type="match status" value="1"/>
</dbReference>
<evidence type="ECO:0000313" key="2">
    <source>
        <dbReference type="EMBL" id="QTM98878.1"/>
    </source>
</evidence>
<keyword evidence="2" id="KW-0489">Methyltransferase</keyword>
<accession>A0ABX7VTS4</accession>
<gene>
    <name evidence="2" type="ORF">ERJ70_05930</name>
</gene>